<dbReference type="Gene3D" id="3.30.460.10">
    <property type="entry name" value="Beta Polymerase, domain 2"/>
    <property type="match status" value="1"/>
</dbReference>
<sequence length="182" mass="20190">MSSESGRNFGLGVGNKCVTLAVPNARWQEAYALEAAAIRKALGDIALDIQHIGSTSIPSIKAKPIIDIAVAVRRFDDGLACIRPMEEIGYCYVGTELVPDDHIFGRDIEGETRTHLVHIVEYNSTNWNRWLLFRDRLRAHPDLALAYEMLKIDLAGKYADNRAAYTASKKDFIEKVLAASGK</sequence>
<dbReference type="InterPro" id="IPR043519">
    <property type="entry name" value="NT_sf"/>
</dbReference>
<reference evidence="1 2" key="1">
    <citation type="submission" date="2014-05" db="EMBL/GenBank/DDBJ databases">
        <title>Whole genome shotgun sequence of Rhizobium rhizogenes NBRC 13257.</title>
        <authorList>
            <person name="Katano-Makiyama Y."/>
            <person name="Hosoyama A."/>
            <person name="Hashimoto M."/>
            <person name="Hosoyama Y."/>
            <person name="Noguchi M."/>
            <person name="Tsuchikane K."/>
            <person name="Kimura A."/>
            <person name="Ohji S."/>
            <person name="Ichikawa N."/>
            <person name="Yamazoe A."/>
            <person name="Fujita N."/>
        </authorList>
    </citation>
    <scope>NUCLEOTIDE SEQUENCE [LARGE SCALE GENOMIC DNA]</scope>
    <source>
        <strain evidence="1 2">NBRC 13257</strain>
    </source>
</reference>
<evidence type="ECO:0000313" key="1">
    <source>
        <dbReference type="EMBL" id="GAJ91614.1"/>
    </source>
</evidence>
<dbReference type="AlphaFoldDB" id="A0AA87U2X5"/>
<dbReference type="PANTHER" id="PTHR34822:SF1">
    <property type="entry name" value="GRPB FAMILY PROTEIN"/>
    <property type="match status" value="1"/>
</dbReference>
<evidence type="ECO:0000313" key="2">
    <source>
        <dbReference type="Proteomes" id="UP000026941"/>
    </source>
</evidence>
<dbReference type="EMBL" id="BAYX01000002">
    <property type="protein sequence ID" value="GAJ91614.1"/>
    <property type="molecule type" value="Genomic_DNA"/>
</dbReference>
<gene>
    <name evidence="1" type="ORF">RRH01S_02_02820</name>
</gene>
<dbReference type="Proteomes" id="UP000026941">
    <property type="component" value="Unassembled WGS sequence"/>
</dbReference>
<dbReference type="Pfam" id="PF04229">
    <property type="entry name" value="GrpB"/>
    <property type="match status" value="1"/>
</dbReference>
<protein>
    <recommendedName>
        <fullName evidence="3">GrpB family protein</fullName>
    </recommendedName>
</protein>
<dbReference type="PANTHER" id="PTHR34822">
    <property type="entry name" value="GRPB DOMAIN PROTEIN (AFU_ORTHOLOGUE AFUA_1G01530)"/>
    <property type="match status" value="1"/>
</dbReference>
<accession>A0AA87U2X5</accession>
<comment type="caution">
    <text evidence="1">The sequence shown here is derived from an EMBL/GenBank/DDBJ whole genome shotgun (WGS) entry which is preliminary data.</text>
</comment>
<proteinExistence type="predicted"/>
<dbReference type="GeneID" id="86847940"/>
<dbReference type="RefSeq" id="WP_007702539.1">
    <property type="nucleotide sequence ID" value="NZ_BAYX01000002.1"/>
</dbReference>
<evidence type="ECO:0008006" key="3">
    <source>
        <dbReference type="Google" id="ProtNLM"/>
    </source>
</evidence>
<dbReference type="InterPro" id="IPR007344">
    <property type="entry name" value="GrpB/CoaE"/>
</dbReference>
<name>A0AA87U2X5_RHIRH</name>
<dbReference type="SUPFAM" id="SSF81301">
    <property type="entry name" value="Nucleotidyltransferase"/>
    <property type="match status" value="1"/>
</dbReference>
<organism evidence="1 2">
    <name type="scientific">Rhizobium rhizogenes NBRC 13257</name>
    <dbReference type="NCBI Taxonomy" id="1220581"/>
    <lineage>
        <taxon>Bacteria</taxon>
        <taxon>Pseudomonadati</taxon>
        <taxon>Pseudomonadota</taxon>
        <taxon>Alphaproteobacteria</taxon>
        <taxon>Hyphomicrobiales</taxon>
        <taxon>Rhizobiaceae</taxon>
        <taxon>Rhizobium/Agrobacterium group</taxon>
        <taxon>Rhizobium</taxon>
    </lineage>
</organism>